<dbReference type="InterPro" id="IPR053137">
    <property type="entry name" value="NLR-like"/>
</dbReference>
<dbReference type="OrthoDB" id="1577640at2759"/>
<protein>
    <recommendedName>
        <fullName evidence="3">Nucleoside phosphorylase domain-containing protein</fullName>
    </recommendedName>
</protein>
<dbReference type="AlphaFoldDB" id="A0A8K0L6G2"/>
<feature type="repeat" description="ANK" evidence="1">
    <location>
        <begin position="512"/>
        <end position="544"/>
    </location>
</feature>
<dbReference type="PROSITE" id="PS50297">
    <property type="entry name" value="ANK_REP_REGION"/>
    <property type="match status" value="1"/>
</dbReference>
<dbReference type="PANTHER" id="PTHR46082:SF11">
    <property type="entry name" value="AAA+ ATPASE DOMAIN-CONTAINING PROTEIN-RELATED"/>
    <property type="match status" value="1"/>
</dbReference>
<feature type="repeat" description="ANK" evidence="1">
    <location>
        <begin position="479"/>
        <end position="511"/>
    </location>
</feature>
<dbReference type="PANTHER" id="PTHR46082">
    <property type="entry name" value="ATP/GTP-BINDING PROTEIN-RELATED"/>
    <property type="match status" value="1"/>
</dbReference>
<evidence type="ECO:0000256" key="1">
    <source>
        <dbReference type="PROSITE-ProRule" id="PRU00023"/>
    </source>
</evidence>
<dbReference type="InterPro" id="IPR002110">
    <property type="entry name" value="Ankyrin_rpt"/>
</dbReference>
<feature type="signal peptide" evidence="2">
    <location>
        <begin position="1"/>
        <end position="29"/>
    </location>
</feature>
<evidence type="ECO:0000313" key="4">
    <source>
        <dbReference type="EMBL" id="KAG8626603.1"/>
    </source>
</evidence>
<dbReference type="Pfam" id="PF12796">
    <property type="entry name" value="Ank_2"/>
    <property type="match status" value="1"/>
</dbReference>
<dbReference type="GO" id="GO:0009116">
    <property type="term" value="P:nucleoside metabolic process"/>
    <property type="evidence" value="ECO:0007669"/>
    <property type="project" value="InterPro"/>
</dbReference>
<reference evidence="4" key="1">
    <citation type="submission" date="2021-07" db="EMBL/GenBank/DDBJ databases">
        <title>Elsinoe batatas strain:CRI-CJ2 Genome sequencing and assembly.</title>
        <authorList>
            <person name="Huang L."/>
        </authorList>
    </citation>
    <scope>NUCLEOTIDE SEQUENCE</scope>
    <source>
        <strain evidence="4">CRI-CJ2</strain>
    </source>
</reference>
<dbReference type="InterPro" id="IPR000845">
    <property type="entry name" value="Nucleoside_phosphorylase_d"/>
</dbReference>
<sequence length="609" mass="67090">MRERRRHRIASLIYTIGWICALSTEQTAARQFLDERFEQLDGQEPSDNNTYTLGRIGKHNVVIATCPTIGTTSAATVARDMVHTFPKIRIGLLVGVGGGLPSKKNDIRLGDVVVSISDGPHPAVIQYDMGKQMQDGSFQQTGQLSGPPPLLLTAINALRSEHEDDGNPLDEMVGTALESIRKKRTRATYQRPEEESDILFKSEFHHDAQTIDGTDGICMTVCAQSHGEILQRNPRLEDDDVSMIHYGPIASANRVLRDGLERDKLARQAGALCCEMEAAGVMNHWPCVVVRGICDYADSHESKEWQGYAAMVAAAYAKTLLLRIAPNRIEQSETMNSIMRSLEAQSQSITHINEKLDAASEDRRQSKWRSWLSPVDPSTNFSKACSLRHEYCARYWTVYGRGLLNVDKEVQSMAALLFEPEVMYERWLRLYDPDRPWEETPKSGNKSINALYCAAATGLIWKPKLLIEESANVDGEGGHKGNAIKAAIYHGHEAVVKLLIEKGATINAEGGEYGNSLLTATLRRHKAVVKLLIEEGADVNAEGGVFGNAFQAAIYKGDEAMVSLLIEKDADVNASSMYTNALQNASFRGYEAILKLLIEKGADVNAGGA</sequence>
<keyword evidence="5" id="KW-1185">Reference proteome</keyword>
<dbReference type="SUPFAM" id="SSF53167">
    <property type="entry name" value="Purine and uridine phosphorylases"/>
    <property type="match status" value="1"/>
</dbReference>
<evidence type="ECO:0000256" key="2">
    <source>
        <dbReference type="SAM" id="SignalP"/>
    </source>
</evidence>
<dbReference type="Pfam" id="PF00023">
    <property type="entry name" value="Ank"/>
    <property type="match status" value="1"/>
</dbReference>
<gene>
    <name evidence="4" type="ORF">KVT40_005548</name>
</gene>
<dbReference type="SUPFAM" id="SSF48403">
    <property type="entry name" value="Ankyrin repeat"/>
    <property type="match status" value="1"/>
</dbReference>
<accession>A0A8K0L6G2</accession>
<dbReference type="Pfam" id="PF01048">
    <property type="entry name" value="PNP_UDP_1"/>
    <property type="match status" value="1"/>
</dbReference>
<dbReference type="SMART" id="SM00248">
    <property type="entry name" value="ANK"/>
    <property type="match status" value="4"/>
</dbReference>
<proteinExistence type="predicted"/>
<dbReference type="InterPro" id="IPR035994">
    <property type="entry name" value="Nucleoside_phosphorylase_sf"/>
</dbReference>
<evidence type="ECO:0000313" key="5">
    <source>
        <dbReference type="Proteomes" id="UP000809789"/>
    </source>
</evidence>
<dbReference type="GO" id="GO:0003824">
    <property type="term" value="F:catalytic activity"/>
    <property type="evidence" value="ECO:0007669"/>
    <property type="project" value="InterPro"/>
</dbReference>
<keyword evidence="2" id="KW-0732">Signal</keyword>
<evidence type="ECO:0000259" key="3">
    <source>
        <dbReference type="Pfam" id="PF01048"/>
    </source>
</evidence>
<dbReference type="Gene3D" id="1.25.40.20">
    <property type="entry name" value="Ankyrin repeat-containing domain"/>
    <property type="match status" value="1"/>
</dbReference>
<dbReference type="InterPro" id="IPR036770">
    <property type="entry name" value="Ankyrin_rpt-contain_sf"/>
</dbReference>
<dbReference type="EMBL" id="JAESVG020000006">
    <property type="protein sequence ID" value="KAG8626603.1"/>
    <property type="molecule type" value="Genomic_DNA"/>
</dbReference>
<dbReference type="Gene3D" id="3.40.50.1580">
    <property type="entry name" value="Nucleoside phosphorylase domain"/>
    <property type="match status" value="1"/>
</dbReference>
<dbReference type="Proteomes" id="UP000809789">
    <property type="component" value="Unassembled WGS sequence"/>
</dbReference>
<feature type="domain" description="Nucleoside phosphorylase" evidence="3">
    <location>
        <begin position="16"/>
        <end position="313"/>
    </location>
</feature>
<feature type="repeat" description="ANK" evidence="1">
    <location>
        <begin position="577"/>
        <end position="609"/>
    </location>
</feature>
<name>A0A8K0L6G2_9PEZI</name>
<keyword evidence="1" id="KW-0040">ANK repeat</keyword>
<feature type="chain" id="PRO_5035442471" description="Nucleoside phosphorylase domain-containing protein" evidence="2">
    <location>
        <begin position="30"/>
        <end position="609"/>
    </location>
</feature>
<dbReference type="PROSITE" id="PS50088">
    <property type="entry name" value="ANK_REPEAT"/>
    <property type="match status" value="3"/>
</dbReference>
<comment type="caution">
    <text evidence="4">The sequence shown here is derived from an EMBL/GenBank/DDBJ whole genome shotgun (WGS) entry which is preliminary data.</text>
</comment>
<organism evidence="4 5">
    <name type="scientific">Elsinoe batatas</name>
    <dbReference type="NCBI Taxonomy" id="2601811"/>
    <lineage>
        <taxon>Eukaryota</taxon>
        <taxon>Fungi</taxon>
        <taxon>Dikarya</taxon>
        <taxon>Ascomycota</taxon>
        <taxon>Pezizomycotina</taxon>
        <taxon>Dothideomycetes</taxon>
        <taxon>Dothideomycetidae</taxon>
        <taxon>Myriangiales</taxon>
        <taxon>Elsinoaceae</taxon>
        <taxon>Elsinoe</taxon>
    </lineage>
</organism>